<comment type="caution">
    <text evidence="1">The sequence shown here is derived from an EMBL/GenBank/DDBJ whole genome shotgun (WGS) entry which is preliminary data.</text>
</comment>
<reference evidence="1 2" key="1">
    <citation type="journal article" date="2014" name="Nature">
        <title>An environmental bacterial taxon with a large and distinct metabolic repertoire.</title>
        <authorList>
            <person name="Wilson M.C."/>
            <person name="Mori T."/>
            <person name="Ruckert C."/>
            <person name="Uria A.R."/>
            <person name="Helf M.J."/>
            <person name="Takada K."/>
            <person name="Gernert C."/>
            <person name="Steffens U.A."/>
            <person name="Heycke N."/>
            <person name="Schmitt S."/>
            <person name="Rinke C."/>
            <person name="Helfrich E.J."/>
            <person name="Brachmann A.O."/>
            <person name="Gurgui C."/>
            <person name="Wakimoto T."/>
            <person name="Kracht M."/>
            <person name="Crusemann M."/>
            <person name="Hentschel U."/>
            <person name="Abe I."/>
            <person name="Matsunaga S."/>
            <person name="Kalinowski J."/>
            <person name="Takeyama H."/>
            <person name="Piel J."/>
        </authorList>
    </citation>
    <scope>NUCLEOTIDE SEQUENCE [LARGE SCALE GENOMIC DNA]</scope>
    <source>
        <strain evidence="2">TSY2</strain>
    </source>
</reference>
<sequence length="62" mass="7069">MPTANIKQEARRLIEKLPEDATWDDLMYEIYVRQAIEAELADSEAGRTLTVNEVRAKFGLST</sequence>
<accession>W4M360</accession>
<evidence type="ECO:0000313" key="1">
    <source>
        <dbReference type="EMBL" id="ETX04613.1"/>
    </source>
</evidence>
<keyword evidence="2" id="KW-1185">Reference proteome</keyword>
<dbReference type="HOGENOM" id="CLU_191962_3_0_7"/>
<dbReference type="Proteomes" id="UP000019140">
    <property type="component" value="Unassembled WGS sequence"/>
</dbReference>
<gene>
    <name evidence="1" type="ORF">ETSY2_27825</name>
</gene>
<proteinExistence type="predicted"/>
<dbReference type="AlphaFoldDB" id="W4M360"/>
<name>W4M360_9BACT</name>
<evidence type="ECO:0000313" key="2">
    <source>
        <dbReference type="Proteomes" id="UP000019140"/>
    </source>
</evidence>
<protein>
    <submittedName>
        <fullName evidence="1">Uncharacterized protein</fullName>
    </submittedName>
</protein>
<organism evidence="1 2">
    <name type="scientific">Candidatus Entotheonella gemina</name>
    <dbReference type="NCBI Taxonomy" id="1429439"/>
    <lineage>
        <taxon>Bacteria</taxon>
        <taxon>Pseudomonadati</taxon>
        <taxon>Nitrospinota/Tectimicrobiota group</taxon>
        <taxon>Candidatus Tectimicrobiota</taxon>
        <taxon>Candidatus Entotheonellia</taxon>
        <taxon>Candidatus Entotheonellales</taxon>
        <taxon>Candidatus Entotheonellaceae</taxon>
        <taxon>Candidatus Entotheonella</taxon>
    </lineage>
</organism>
<dbReference type="EMBL" id="AZHX01001179">
    <property type="protein sequence ID" value="ETX04613.1"/>
    <property type="molecule type" value="Genomic_DNA"/>
</dbReference>